<gene>
    <name evidence="3" type="ORF">Pyn_37940</name>
</gene>
<accession>A0A314UA79</accession>
<dbReference type="Proteomes" id="UP000250321">
    <property type="component" value="Unassembled WGS sequence"/>
</dbReference>
<dbReference type="STRING" id="2094558.A0A314UA79"/>
<feature type="domain" description="PGG" evidence="2">
    <location>
        <begin position="58"/>
        <end position="150"/>
    </location>
</feature>
<sequence length="203" mass="23079">MFWRLFDTSTLNLWNRLGYSVSVPFFQQQIRRDDFEKPEAPVNNTSATSAKITNTRETPQLLVATLIATVTFAAGFTIPGGLKSDGKAVLDGSAYFKVFMCSNIVSFFLPAFVIYNELLQESFLAIQTVALVLRFSVGGLVFAFFTGFLAVQDNKSRWSPTENMLRLLFSMLFYAFMFSSWNYNPHLARLKREGNICLQDRKI</sequence>
<keyword evidence="4" id="KW-1185">Reference proteome</keyword>
<organism evidence="3 4">
    <name type="scientific">Prunus yedoensis var. nudiflora</name>
    <dbReference type="NCBI Taxonomy" id="2094558"/>
    <lineage>
        <taxon>Eukaryota</taxon>
        <taxon>Viridiplantae</taxon>
        <taxon>Streptophyta</taxon>
        <taxon>Embryophyta</taxon>
        <taxon>Tracheophyta</taxon>
        <taxon>Spermatophyta</taxon>
        <taxon>Magnoliopsida</taxon>
        <taxon>eudicotyledons</taxon>
        <taxon>Gunneridae</taxon>
        <taxon>Pentapetalae</taxon>
        <taxon>rosids</taxon>
        <taxon>fabids</taxon>
        <taxon>Rosales</taxon>
        <taxon>Rosaceae</taxon>
        <taxon>Amygdaloideae</taxon>
        <taxon>Amygdaleae</taxon>
        <taxon>Prunus</taxon>
    </lineage>
</organism>
<dbReference type="OrthoDB" id="10040922at2759"/>
<dbReference type="Pfam" id="PF13962">
    <property type="entry name" value="PGG"/>
    <property type="match status" value="1"/>
</dbReference>
<dbReference type="GO" id="GO:0016020">
    <property type="term" value="C:membrane"/>
    <property type="evidence" value="ECO:0007669"/>
    <property type="project" value="TreeGrafter"/>
</dbReference>
<keyword evidence="1" id="KW-0812">Transmembrane</keyword>
<dbReference type="PANTHER" id="PTHR24177:SF416">
    <property type="entry name" value="PGG DOMAIN-CONTAINING PROTEIN"/>
    <property type="match status" value="1"/>
</dbReference>
<keyword evidence="1" id="KW-0472">Membrane</keyword>
<proteinExistence type="predicted"/>
<dbReference type="InterPro" id="IPR026961">
    <property type="entry name" value="PGG_dom"/>
</dbReference>
<protein>
    <submittedName>
        <fullName evidence="3">Ankyrin-3-like</fullName>
    </submittedName>
</protein>
<evidence type="ECO:0000313" key="4">
    <source>
        <dbReference type="Proteomes" id="UP000250321"/>
    </source>
</evidence>
<reference evidence="3 4" key="1">
    <citation type="submission" date="2018-02" db="EMBL/GenBank/DDBJ databases">
        <title>Draft genome of wild Prunus yedoensis var. nudiflora.</title>
        <authorList>
            <person name="Baek S."/>
            <person name="Kim J.-H."/>
            <person name="Choi K."/>
            <person name="Kim G.-B."/>
            <person name="Cho A."/>
            <person name="Jang H."/>
            <person name="Shin C.-H."/>
            <person name="Yu H.-J."/>
            <person name="Mun J.-H."/>
        </authorList>
    </citation>
    <scope>NUCLEOTIDE SEQUENCE [LARGE SCALE GENOMIC DNA]</scope>
    <source>
        <strain evidence="4">cv. Jeju island</strain>
        <tissue evidence="3">Leaf</tissue>
    </source>
</reference>
<dbReference type="AlphaFoldDB" id="A0A314UA79"/>
<name>A0A314UA79_PRUYE</name>
<feature type="transmembrane region" description="Helical" evidence="1">
    <location>
        <begin position="94"/>
        <end position="119"/>
    </location>
</feature>
<comment type="caution">
    <text evidence="3">The sequence shown here is derived from an EMBL/GenBank/DDBJ whole genome shotgun (WGS) entry which is preliminary data.</text>
</comment>
<feature type="transmembrane region" description="Helical" evidence="1">
    <location>
        <begin position="163"/>
        <end position="183"/>
    </location>
</feature>
<feature type="transmembrane region" description="Helical" evidence="1">
    <location>
        <begin position="131"/>
        <end position="151"/>
    </location>
</feature>
<evidence type="ECO:0000256" key="1">
    <source>
        <dbReference type="SAM" id="Phobius"/>
    </source>
</evidence>
<evidence type="ECO:0000313" key="3">
    <source>
        <dbReference type="EMBL" id="PQM34170.1"/>
    </source>
</evidence>
<dbReference type="EMBL" id="PJQY01003829">
    <property type="protein sequence ID" value="PQM34170.1"/>
    <property type="molecule type" value="Genomic_DNA"/>
</dbReference>
<dbReference type="PANTHER" id="PTHR24177">
    <property type="entry name" value="CASKIN"/>
    <property type="match status" value="1"/>
</dbReference>
<evidence type="ECO:0000259" key="2">
    <source>
        <dbReference type="Pfam" id="PF13962"/>
    </source>
</evidence>
<keyword evidence="1" id="KW-1133">Transmembrane helix</keyword>
<feature type="transmembrane region" description="Helical" evidence="1">
    <location>
        <begin position="61"/>
        <end position="82"/>
    </location>
</feature>